<evidence type="ECO:0000256" key="1">
    <source>
        <dbReference type="PROSITE-ProRule" id="PRU00723"/>
    </source>
</evidence>
<feature type="compositionally biased region" description="Pro residues" evidence="2">
    <location>
        <begin position="216"/>
        <end position="235"/>
    </location>
</feature>
<keyword evidence="3" id="KW-1133">Transmembrane helix</keyword>
<evidence type="ECO:0000313" key="6">
    <source>
        <dbReference type="Proteomes" id="UP001371456"/>
    </source>
</evidence>
<feature type="compositionally biased region" description="Pro residues" evidence="2">
    <location>
        <begin position="173"/>
        <end position="184"/>
    </location>
</feature>
<feature type="region of interest" description="Disordered" evidence="2">
    <location>
        <begin position="502"/>
        <end position="521"/>
    </location>
</feature>
<dbReference type="PANTHER" id="PTHR36886:SF7">
    <property type="entry name" value="EXPRESSED PROTEIN"/>
    <property type="match status" value="1"/>
</dbReference>
<feature type="zinc finger region" description="C3H1-type" evidence="1">
    <location>
        <begin position="636"/>
        <end position="663"/>
    </location>
</feature>
<evidence type="ECO:0000313" key="5">
    <source>
        <dbReference type="EMBL" id="KAK6787629.1"/>
    </source>
</evidence>
<feature type="region of interest" description="Disordered" evidence="2">
    <location>
        <begin position="465"/>
        <end position="486"/>
    </location>
</feature>
<feature type="compositionally biased region" description="Basic residues" evidence="2">
    <location>
        <begin position="609"/>
        <end position="621"/>
    </location>
</feature>
<organism evidence="5 6">
    <name type="scientific">Solanum bulbocastanum</name>
    <name type="common">Wild potato</name>
    <dbReference type="NCBI Taxonomy" id="147425"/>
    <lineage>
        <taxon>Eukaryota</taxon>
        <taxon>Viridiplantae</taxon>
        <taxon>Streptophyta</taxon>
        <taxon>Embryophyta</taxon>
        <taxon>Tracheophyta</taxon>
        <taxon>Spermatophyta</taxon>
        <taxon>Magnoliopsida</taxon>
        <taxon>eudicotyledons</taxon>
        <taxon>Gunneridae</taxon>
        <taxon>Pentapetalae</taxon>
        <taxon>asterids</taxon>
        <taxon>lamiids</taxon>
        <taxon>Solanales</taxon>
        <taxon>Solanaceae</taxon>
        <taxon>Solanoideae</taxon>
        <taxon>Solaneae</taxon>
        <taxon>Solanum</taxon>
    </lineage>
</organism>
<proteinExistence type="predicted"/>
<feature type="compositionally biased region" description="Pro residues" evidence="2">
    <location>
        <begin position="29"/>
        <end position="38"/>
    </location>
</feature>
<feature type="transmembrane region" description="Helical" evidence="3">
    <location>
        <begin position="1338"/>
        <end position="1358"/>
    </location>
</feature>
<name>A0AAN8YC75_SOLBU</name>
<keyword evidence="3" id="KW-0472">Membrane</keyword>
<feature type="compositionally biased region" description="Pro residues" evidence="2">
    <location>
        <begin position="94"/>
        <end position="103"/>
    </location>
</feature>
<dbReference type="Proteomes" id="UP001371456">
    <property type="component" value="Unassembled WGS sequence"/>
</dbReference>
<keyword evidence="1" id="KW-0862">Zinc</keyword>
<feature type="compositionally biased region" description="Basic residues" evidence="2">
    <location>
        <begin position="568"/>
        <end position="601"/>
    </location>
</feature>
<feature type="compositionally biased region" description="Polar residues" evidence="2">
    <location>
        <begin position="185"/>
        <end position="201"/>
    </location>
</feature>
<feature type="compositionally biased region" description="Pro residues" evidence="2">
    <location>
        <begin position="45"/>
        <end position="56"/>
    </location>
</feature>
<feature type="region of interest" description="Disordered" evidence="2">
    <location>
        <begin position="534"/>
        <end position="636"/>
    </location>
</feature>
<evidence type="ECO:0000256" key="2">
    <source>
        <dbReference type="SAM" id="MobiDB-lite"/>
    </source>
</evidence>
<feature type="region of interest" description="Disordered" evidence="2">
    <location>
        <begin position="1206"/>
        <end position="1228"/>
    </location>
</feature>
<feature type="compositionally biased region" description="Polar residues" evidence="2">
    <location>
        <begin position="467"/>
        <end position="480"/>
    </location>
</feature>
<dbReference type="InterPro" id="IPR052650">
    <property type="entry name" value="Zinc_finger_CCCH"/>
</dbReference>
<gene>
    <name evidence="5" type="ORF">RDI58_016154</name>
</gene>
<evidence type="ECO:0000256" key="3">
    <source>
        <dbReference type="SAM" id="Phobius"/>
    </source>
</evidence>
<feature type="compositionally biased region" description="Polar residues" evidence="2">
    <location>
        <begin position="106"/>
        <end position="126"/>
    </location>
</feature>
<dbReference type="EMBL" id="JBANQN010000006">
    <property type="protein sequence ID" value="KAK6787629.1"/>
    <property type="molecule type" value="Genomic_DNA"/>
</dbReference>
<keyword evidence="3" id="KW-0812">Transmembrane</keyword>
<feature type="compositionally biased region" description="Basic and acidic residues" evidence="2">
    <location>
        <begin position="717"/>
        <end position="733"/>
    </location>
</feature>
<keyword evidence="1" id="KW-0479">Metal-binding</keyword>
<dbReference type="InterPro" id="IPR000571">
    <property type="entry name" value="Znf_CCCH"/>
</dbReference>
<keyword evidence="6" id="KW-1185">Reference proteome</keyword>
<comment type="caution">
    <text evidence="5">The sequence shown here is derived from an EMBL/GenBank/DDBJ whole genome shotgun (WGS) entry which is preliminary data.</text>
</comment>
<accession>A0AAN8YC75</accession>
<feature type="region of interest" description="Disordered" evidence="2">
    <location>
        <begin position="664"/>
        <end position="744"/>
    </location>
</feature>
<feature type="region of interest" description="Disordered" evidence="2">
    <location>
        <begin position="357"/>
        <end position="404"/>
    </location>
</feature>
<sequence length="1364" mass="149402">MYGQGNYATQSGQNDNLPRPQMQQWSPASAPPPPPPPAAQASRPPIFPHGHPPGPPQVGQHGPPAYQHAHPGVGHPCPPFPVPTSGSDSSQFYPLPPPPPPPAQVHGSTPILQSHQVPVQHSQWNPSMHHVPPSISPTAPRVLPPPPPLSQMPYRGAIHQPSPDNMQVFLHNLPPPPPPPPPPNLQNHGFFTPSQFDPTTHSRNHDSHVQPAVSGPRPPLPPSPPGDPPLPPSSPPLISTTANANSAKDEGVSKHERGIAYREGLPVNKNLASDLPSSPHRPVSLAFPGEVSSVQLINSINSAPSHSAADSDMEMEDDITQLDEDLQMHPLGAEKQLQGRLTEGILHQNSSCCGPLESEAQRRVSADSPYRAPPSFHQPFLDDHVQTSTSLEKKLSHPRGSPIDKEVDLENVHSQLMEAASPFRLIQGYASDDSLDNDSENCLENLGRLTVPPLSEVVTIIPKTDTGKSPISSVKPSNSVAKDDPESFGALKFEDSIDHCNGNRLSLKSDTAPEGLRSENVLDDVNYNDSFDMLREDAKDKSPTRKVDEFGRLVREGVSDSDSDTSQRYKRRHGKRGRSRSRSRSPYDRRRRKSPRKRKDRRDRSRSISPKRYRSRSKSPSRHGSTSGGDKMRRDRGYPQQCFSFLRGKCYHGASCRYFHAEPDKSDRSRSYRSKHQHRDLPLISKDSDMHDSKDSNTHEKIGTTLKKPVHNHGGFKSKDIPDMEMKDMKEPEPTSDLYGKENQMGPADSPVIVAEVEKLPGDATGVMPSSVGSMGIHQSEDHVSDQMLLNAEEKPKEKCDSSVLELSSVQTSFMVPPVQLPQFVSAKDLHPSDTLQAAPLSVPFPSFPQASSTAFAKQIPRDHNFPPPFNSAYIGSAPPYQTPFPHQPSPFAVPLSSSWNSLPPRPAQAQAPHTQFVNDSSGNAAGVQHSVPRVHFQPSLVVPRNDFYASTSPDIPQVGERHAFVQTQPIYSRGSPNRPPAFLGDSLALGELPGPSSKSYPYMQQPHSGPQTAGISRHLVEPGVSSSVSRYTSDLLDQNQAPRLPDFGGSRFSSHFNPYASTFDQPLTTKFSSDPLIHGRDTLPSSKYSAFSLSNMPIDGHPAESLGSRNITPPSALTAEGMFSQPGDNQYDPLYDSIEPSTNLLKKSDPGHKLEVTDDSGVMLRLSGSNEPLDVEVTKRQKPDGAIAFTASAENDEFGETADAEVGAVENGSPSDSSDEEDVPTGEIEIEQVKLSGEKKKSKESRSMRLFKISVANFVKEMLKPSWRQGNMSKEVFKTIVKKTVDKVSGAMKSHQIPKSKTKIDHYIDSSQRKLTKLVMDALIRRHYANLIPFGNISYFLCIVTVDATMTAFYGVCFEMKSS</sequence>
<feature type="compositionally biased region" description="Basic and acidic residues" evidence="2">
    <location>
        <begin position="247"/>
        <end position="260"/>
    </location>
</feature>
<protein>
    <recommendedName>
        <fullName evidence="4">C3H1-type domain-containing protein</fullName>
    </recommendedName>
</protein>
<dbReference type="PANTHER" id="PTHR36886">
    <property type="entry name" value="PROTEIN FRIGIDA-ESSENTIAL 1"/>
    <property type="match status" value="1"/>
</dbReference>
<feature type="compositionally biased region" description="Basic and acidic residues" evidence="2">
    <location>
        <begin position="534"/>
        <end position="558"/>
    </location>
</feature>
<feature type="region of interest" description="Disordered" evidence="2">
    <location>
        <begin position="1"/>
        <end position="280"/>
    </location>
</feature>
<dbReference type="PROSITE" id="PS50103">
    <property type="entry name" value="ZF_C3H1"/>
    <property type="match status" value="1"/>
</dbReference>
<feature type="compositionally biased region" description="Basic and acidic residues" evidence="2">
    <location>
        <begin position="686"/>
        <end position="702"/>
    </location>
</feature>
<keyword evidence="1" id="KW-0863">Zinc-finger</keyword>
<feature type="compositionally biased region" description="Polar residues" evidence="2">
    <location>
        <begin position="1"/>
        <end position="16"/>
    </location>
</feature>
<feature type="compositionally biased region" description="Basic and acidic residues" evidence="2">
    <location>
        <begin position="380"/>
        <end position="395"/>
    </location>
</feature>
<dbReference type="GO" id="GO:0008270">
    <property type="term" value="F:zinc ion binding"/>
    <property type="evidence" value="ECO:0007669"/>
    <property type="project" value="UniProtKB-KW"/>
</dbReference>
<reference evidence="5 6" key="1">
    <citation type="submission" date="2024-02" db="EMBL/GenBank/DDBJ databases">
        <title>de novo genome assembly of Solanum bulbocastanum strain 11H21.</title>
        <authorList>
            <person name="Hosaka A.J."/>
        </authorList>
    </citation>
    <scope>NUCLEOTIDE SEQUENCE [LARGE SCALE GENOMIC DNA]</scope>
    <source>
        <tissue evidence="5">Young leaves</tissue>
    </source>
</reference>
<feature type="compositionally biased region" description="Acidic residues" evidence="2">
    <location>
        <begin position="1218"/>
        <end position="1228"/>
    </location>
</feature>
<evidence type="ECO:0000259" key="4">
    <source>
        <dbReference type="PROSITE" id="PS50103"/>
    </source>
</evidence>
<feature type="domain" description="C3H1-type" evidence="4">
    <location>
        <begin position="636"/>
        <end position="663"/>
    </location>
</feature>